<keyword evidence="13" id="KW-1071">Ligand-gated ion channel</keyword>
<dbReference type="Gene3D" id="3.40.50.2300">
    <property type="match status" value="2"/>
</dbReference>
<evidence type="ECO:0000256" key="18">
    <source>
        <dbReference type="PIRSR" id="PIRSR601508-3"/>
    </source>
</evidence>
<evidence type="ECO:0000256" key="5">
    <source>
        <dbReference type="ARBA" id="ARBA00022729"/>
    </source>
</evidence>
<dbReference type="RefSeq" id="XP_015599873.1">
    <property type="nucleotide sequence ID" value="XM_015744387.2"/>
</dbReference>
<reference evidence="24 25" key="1">
    <citation type="submission" date="2025-04" db="UniProtKB">
        <authorList>
            <consortium name="RefSeq"/>
        </authorList>
    </citation>
    <scope>IDENTIFICATION</scope>
</reference>
<dbReference type="KEGG" id="ccin:107269933"/>
<feature type="binding site" evidence="16">
    <location>
        <position position="495"/>
    </location>
    <ligand>
        <name>L-glutamate</name>
        <dbReference type="ChEBI" id="CHEBI:29985"/>
    </ligand>
</feature>
<keyword evidence="11" id="KW-0325">Glycoprotein</keyword>
<dbReference type="InterPro" id="IPR001828">
    <property type="entry name" value="ANF_lig-bd_rcpt"/>
</dbReference>
<dbReference type="SUPFAM" id="SSF53850">
    <property type="entry name" value="Periplasmic binding protein-like II"/>
    <property type="match status" value="1"/>
</dbReference>
<dbReference type="Pfam" id="PF00060">
    <property type="entry name" value="Lig_chan"/>
    <property type="match status" value="1"/>
</dbReference>
<evidence type="ECO:0000256" key="3">
    <source>
        <dbReference type="ARBA" id="ARBA00022475"/>
    </source>
</evidence>
<feature type="domain" description="Ionotropic glutamate receptor C-terminal" evidence="21">
    <location>
        <begin position="406"/>
        <end position="780"/>
    </location>
</feature>
<dbReference type="Gene3D" id="3.40.190.10">
    <property type="entry name" value="Periplasmic binding protein-like II"/>
    <property type="match status" value="2"/>
</dbReference>
<evidence type="ECO:0000313" key="23">
    <source>
        <dbReference type="Proteomes" id="UP000694920"/>
    </source>
</evidence>
<keyword evidence="9 19" id="KW-0472">Membrane</keyword>
<keyword evidence="8" id="KW-0406">Ion transport</keyword>
<keyword evidence="14" id="KW-0407">Ion channel</keyword>
<feature type="chain" id="PRO_5044708657" evidence="20">
    <location>
        <begin position="22"/>
        <end position="909"/>
    </location>
</feature>
<feature type="disulfide bond" evidence="18">
    <location>
        <begin position="729"/>
        <end position="787"/>
    </location>
</feature>
<feature type="signal peptide" evidence="20">
    <location>
        <begin position="1"/>
        <end position="21"/>
    </location>
</feature>
<evidence type="ECO:0000256" key="10">
    <source>
        <dbReference type="ARBA" id="ARBA00023170"/>
    </source>
</evidence>
<keyword evidence="12" id="KW-0628">Postsynaptic cell membrane</keyword>
<dbReference type="SMART" id="SM00918">
    <property type="entry name" value="Lig_chan-Glu_bd"/>
    <property type="match status" value="1"/>
</dbReference>
<feature type="binding site" evidence="16">
    <location>
        <position position="500"/>
    </location>
    <ligand>
        <name>L-glutamate</name>
        <dbReference type="ChEBI" id="CHEBI:29985"/>
    </ligand>
</feature>
<keyword evidence="5 20" id="KW-0732">Signal</keyword>
<dbReference type="SUPFAM" id="SSF53822">
    <property type="entry name" value="Periplasmic binding protein-like I"/>
    <property type="match status" value="1"/>
</dbReference>
<sequence>MGPLRVIFFIVLACWLSRNQGAPMPMKIGAIFHDGDVEHQIVFLHAIDQIKYDSKEPTFEYEPIIKWVSSRTDSFSTERVTREMINEGVVAIFGPTSPHTRGIVSSVAATFDIPHIDFIWIPPEESIYPPTGINVYPNSKDFIQAIADLVKAMKWKRLTAIYETNDALTRIQQVLSLQQPDVMTVNVRELGEPDYRPLLKKVIKSQPYILLSINAENIFTVFSNLKEIRPNLDYLYSIVLDLDMWRLPLHEALKQSRSNITGFEILTENAKDVSESLKFNMQVESALLYDAVFLLNDALTVLNERLQNADKPMVIEPPQLSCNGTGKYSAGPSITNIMREISKEGKLTGYMTFDEEGNREFELPVVEYQAMNFIQTGVWTKDGGLQLTRTESDRKEAIIENIEKKLFRVTTRVGEPYVIAVEEGADRGILIGDKRYEGYCIDLIMEIAKNLKFQYVFELVPDGNYGSLDKKTNEWDGLIKRLLDHAADLAICDLTITYERESVVDFTMPFMHLGISILYSKSDPEEPKLFSFLSPLSRSVWIYMATAYLGVSLMLYIQARISPGEWDNPHPCNPEPEELENNFNLKNSLWLTMGSIMQQGSDILPKAPSIRMVASMWYFFTLIMISSYTANLAAFLTTGKMETQIHSAEDLSKQTKIKYGSVDRGSTKSFFQGSNFSTYQRMWAAMNDARPRVFTSSNDDGVDRVLKSKQKYAFLMESTTILYKIRRNCSLVQIGGTLDTKGYGIAMPRDSPYRTIISGEILRLQENGILTKLQRLWWEEKHGGDTCDGKDTEVDDSSELGLANVGGVFFVLMCGCALSFLVAVLEFLWNVRKVAVQEKITPCEALIAELKFAVNIWAKTKPVKVAKSSSGTSSAAGGLGRAASTARSIVGSFLRLDKLDKFDKDNKTN</sequence>
<comment type="subcellular location">
    <subcellularLocation>
        <location evidence="15">Postsynaptic cell membrane</location>
        <topology evidence="15">Multi-pass membrane protein</topology>
    </subcellularLocation>
</comment>
<dbReference type="FunFam" id="1.10.287.70:FF:000010">
    <property type="entry name" value="Putative glutamate receptor ionotropic kainate 1"/>
    <property type="match status" value="1"/>
</dbReference>
<evidence type="ECO:0000256" key="13">
    <source>
        <dbReference type="ARBA" id="ARBA00023286"/>
    </source>
</evidence>
<gene>
    <name evidence="24 25 26 27" type="primary">LOC107269933</name>
</gene>
<comment type="similarity">
    <text evidence="1">Belongs to the glutamate-gated ion channel (TC 1.A.10.1) family.</text>
</comment>
<feature type="binding site" evidence="16">
    <location>
        <position position="666"/>
    </location>
    <ligand>
        <name>L-glutamate</name>
        <dbReference type="ChEBI" id="CHEBI:29985"/>
    </ligand>
</feature>
<dbReference type="Proteomes" id="UP000694920">
    <property type="component" value="Unplaced"/>
</dbReference>
<evidence type="ECO:0000256" key="12">
    <source>
        <dbReference type="ARBA" id="ARBA00023257"/>
    </source>
</evidence>
<accession>A0AAJ7C1S1</accession>
<evidence type="ECO:0000256" key="20">
    <source>
        <dbReference type="SAM" id="SignalP"/>
    </source>
</evidence>
<dbReference type="RefSeq" id="XP_015599870.1">
    <property type="nucleotide sequence ID" value="XM_015744384.2"/>
</dbReference>
<evidence type="ECO:0000256" key="16">
    <source>
        <dbReference type="PIRSR" id="PIRSR601508-1"/>
    </source>
</evidence>
<evidence type="ECO:0000256" key="6">
    <source>
        <dbReference type="ARBA" id="ARBA00022989"/>
    </source>
</evidence>
<dbReference type="RefSeq" id="XP_015599871.1">
    <property type="nucleotide sequence ID" value="XM_015744385.2"/>
</dbReference>
<evidence type="ECO:0000256" key="15">
    <source>
        <dbReference type="ARBA" id="ARBA00034104"/>
    </source>
</evidence>
<dbReference type="Gene3D" id="1.10.287.70">
    <property type="match status" value="1"/>
</dbReference>
<dbReference type="AlphaFoldDB" id="A0AAJ7C1S1"/>
<dbReference type="InterPro" id="IPR001508">
    <property type="entry name" value="Iono_Glu_rcpt_met"/>
</dbReference>
<feature type="transmembrane region" description="Helical" evidence="19">
    <location>
        <begin position="807"/>
        <end position="829"/>
    </location>
</feature>
<dbReference type="GO" id="GO:0038023">
    <property type="term" value="F:signaling receptor activity"/>
    <property type="evidence" value="ECO:0007669"/>
    <property type="project" value="InterPro"/>
</dbReference>
<keyword evidence="6 19" id="KW-1133">Transmembrane helix</keyword>
<evidence type="ECO:0000256" key="4">
    <source>
        <dbReference type="ARBA" id="ARBA00022692"/>
    </source>
</evidence>
<feature type="transmembrane region" description="Helical" evidence="19">
    <location>
        <begin position="616"/>
        <end position="636"/>
    </location>
</feature>
<dbReference type="PRINTS" id="PR00177">
    <property type="entry name" value="NMDARECEPTOR"/>
</dbReference>
<feature type="site" description="Crucial to convey clamshell closure to channel opening" evidence="17">
    <location>
        <position position="645"/>
    </location>
</feature>
<proteinExistence type="inferred from homology"/>
<dbReference type="Pfam" id="PF10613">
    <property type="entry name" value="Lig_chan-Glu_bd"/>
    <property type="match status" value="1"/>
</dbReference>
<keyword evidence="3" id="KW-1003">Cell membrane</keyword>
<evidence type="ECO:0000256" key="14">
    <source>
        <dbReference type="ARBA" id="ARBA00023303"/>
    </source>
</evidence>
<evidence type="ECO:0000259" key="21">
    <source>
        <dbReference type="SMART" id="SM00079"/>
    </source>
</evidence>
<dbReference type="SMART" id="SM00079">
    <property type="entry name" value="PBPe"/>
    <property type="match status" value="1"/>
</dbReference>
<dbReference type="InterPro" id="IPR028082">
    <property type="entry name" value="Peripla_BP_I"/>
</dbReference>
<dbReference type="RefSeq" id="XP_015599872.1">
    <property type="nucleotide sequence ID" value="XM_015744386.2"/>
</dbReference>
<evidence type="ECO:0000259" key="22">
    <source>
        <dbReference type="SMART" id="SM00918"/>
    </source>
</evidence>
<keyword evidence="23" id="KW-1185">Reference proteome</keyword>
<evidence type="ECO:0000256" key="1">
    <source>
        <dbReference type="ARBA" id="ARBA00008685"/>
    </source>
</evidence>
<dbReference type="InterPro" id="IPR001320">
    <property type="entry name" value="Iontro_rcpt_C"/>
</dbReference>
<keyword evidence="7" id="KW-0770">Synapse</keyword>
<evidence type="ECO:0000256" key="17">
    <source>
        <dbReference type="PIRSR" id="PIRSR601508-2"/>
    </source>
</evidence>
<dbReference type="PANTHER" id="PTHR18966">
    <property type="entry name" value="IONOTROPIC GLUTAMATE RECEPTOR"/>
    <property type="match status" value="1"/>
</dbReference>
<dbReference type="InterPro" id="IPR015683">
    <property type="entry name" value="Ionotropic_Glu_rcpt"/>
</dbReference>
<organism evidence="23 27">
    <name type="scientific">Cephus cinctus</name>
    <name type="common">Wheat stem sawfly</name>
    <dbReference type="NCBI Taxonomy" id="211228"/>
    <lineage>
        <taxon>Eukaryota</taxon>
        <taxon>Metazoa</taxon>
        <taxon>Ecdysozoa</taxon>
        <taxon>Arthropoda</taxon>
        <taxon>Hexapoda</taxon>
        <taxon>Insecta</taxon>
        <taxon>Pterygota</taxon>
        <taxon>Neoptera</taxon>
        <taxon>Endopterygota</taxon>
        <taxon>Hymenoptera</taxon>
        <taxon>Cephoidea</taxon>
        <taxon>Cephidae</taxon>
        <taxon>Cephus</taxon>
    </lineage>
</organism>
<evidence type="ECO:0000256" key="11">
    <source>
        <dbReference type="ARBA" id="ARBA00023180"/>
    </source>
</evidence>
<evidence type="ECO:0000313" key="25">
    <source>
        <dbReference type="RefSeq" id="XP_015599871.1"/>
    </source>
</evidence>
<evidence type="ECO:0000313" key="26">
    <source>
        <dbReference type="RefSeq" id="XP_015599872.1"/>
    </source>
</evidence>
<keyword evidence="10 24" id="KW-0675">Receptor</keyword>
<dbReference type="GO" id="GO:0045211">
    <property type="term" value="C:postsynaptic membrane"/>
    <property type="evidence" value="ECO:0007669"/>
    <property type="project" value="UniProtKB-SubCell"/>
</dbReference>
<feature type="domain" description="Ionotropic glutamate receptor L-glutamate and glycine-binding" evidence="22">
    <location>
        <begin position="416"/>
        <end position="484"/>
    </location>
</feature>
<evidence type="ECO:0000256" key="2">
    <source>
        <dbReference type="ARBA" id="ARBA00022448"/>
    </source>
</evidence>
<feature type="binding site" evidence="16">
    <location>
        <position position="667"/>
    </location>
    <ligand>
        <name>L-glutamate</name>
        <dbReference type="ChEBI" id="CHEBI:29985"/>
    </ligand>
</feature>
<evidence type="ECO:0000256" key="9">
    <source>
        <dbReference type="ARBA" id="ARBA00023136"/>
    </source>
</evidence>
<dbReference type="FunFam" id="3.40.190.10:FF:000117">
    <property type="entry name" value="Glutamate receptor, ionotropic kainate"/>
    <property type="match status" value="1"/>
</dbReference>
<dbReference type="GeneID" id="107269933"/>
<protein>
    <submittedName>
        <fullName evidence="24 25">Glutamate receptor ionotropic, kainate 2 isoform X1</fullName>
    </submittedName>
</protein>
<evidence type="ECO:0000256" key="19">
    <source>
        <dbReference type="SAM" id="Phobius"/>
    </source>
</evidence>
<evidence type="ECO:0000256" key="8">
    <source>
        <dbReference type="ARBA" id="ARBA00023065"/>
    </source>
</evidence>
<evidence type="ECO:0000313" key="24">
    <source>
        <dbReference type="RefSeq" id="XP_015599870.1"/>
    </source>
</evidence>
<dbReference type="FunFam" id="3.40.190.10:FF:000060">
    <property type="entry name" value="Glutamate receptor ionotropic, kainate 1"/>
    <property type="match status" value="1"/>
</dbReference>
<keyword evidence="4 19" id="KW-0812">Transmembrane</keyword>
<dbReference type="Pfam" id="PF01094">
    <property type="entry name" value="ANF_receptor"/>
    <property type="match status" value="1"/>
</dbReference>
<name>A0AAJ7C1S1_CEPCN</name>
<evidence type="ECO:0000313" key="27">
    <source>
        <dbReference type="RefSeq" id="XP_015599873.1"/>
    </source>
</evidence>
<evidence type="ECO:0000256" key="7">
    <source>
        <dbReference type="ARBA" id="ARBA00023018"/>
    </source>
</evidence>
<dbReference type="GO" id="GO:0015276">
    <property type="term" value="F:ligand-gated monoatomic ion channel activity"/>
    <property type="evidence" value="ECO:0007669"/>
    <property type="project" value="InterPro"/>
</dbReference>
<keyword evidence="18" id="KW-1015">Disulfide bond</keyword>
<dbReference type="InterPro" id="IPR019594">
    <property type="entry name" value="Glu/Gly-bd"/>
</dbReference>
<feature type="transmembrane region" description="Helical" evidence="19">
    <location>
        <begin position="540"/>
        <end position="557"/>
    </location>
</feature>
<keyword evidence="2" id="KW-0813">Transport</keyword>
<feature type="binding site" evidence="16">
    <location>
        <position position="717"/>
    </location>
    <ligand>
        <name>L-glutamate</name>
        <dbReference type="ChEBI" id="CHEBI:29985"/>
    </ligand>
</feature>